<name>I0KDK0_9BACT</name>
<reference evidence="1 2" key="1">
    <citation type="journal article" date="2012" name="J. Bacteriol.">
        <title>Genome Sequence of Fibrella aestuarina BUZ 2T, a Filamentous Marine Bacterium.</title>
        <authorList>
            <person name="Filippini M."/>
            <person name="Qi W."/>
            <person name="Blom J."/>
            <person name="Goesmann A."/>
            <person name="Smits T.H."/>
            <person name="Bagheri H.C."/>
        </authorList>
    </citation>
    <scope>NUCLEOTIDE SEQUENCE [LARGE SCALE GENOMIC DNA]</scope>
    <source>
        <strain evidence="2">BUZ 2T</strain>
    </source>
</reference>
<proteinExistence type="predicted"/>
<dbReference type="eggNOG" id="COG3631">
    <property type="taxonomic scope" value="Bacteria"/>
</dbReference>
<dbReference type="EMBL" id="HE796683">
    <property type="protein sequence ID" value="CCH02203.1"/>
    <property type="molecule type" value="Genomic_DNA"/>
</dbReference>
<dbReference type="KEGG" id="fae:FAES_4203"/>
<evidence type="ECO:0000313" key="1">
    <source>
        <dbReference type="EMBL" id="CCH02203.1"/>
    </source>
</evidence>
<organism evidence="1 2">
    <name type="scientific">Fibrella aestuarina BUZ 2</name>
    <dbReference type="NCBI Taxonomy" id="1166018"/>
    <lineage>
        <taxon>Bacteria</taxon>
        <taxon>Pseudomonadati</taxon>
        <taxon>Bacteroidota</taxon>
        <taxon>Cytophagia</taxon>
        <taxon>Cytophagales</taxon>
        <taxon>Spirosomataceae</taxon>
        <taxon>Fibrella</taxon>
    </lineage>
</organism>
<dbReference type="RefSeq" id="WP_015333302.1">
    <property type="nucleotide sequence ID" value="NC_020054.1"/>
</dbReference>
<gene>
    <name evidence="1" type="ORF">FAES_4203</name>
</gene>
<dbReference type="Proteomes" id="UP000011058">
    <property type="component" value="Chromosome"/>
</dbReference>
<dbReference type="OrthoDB" id="8684708at2"/>
<dbReference type="Gene3D" id="3.10.450.50">
    <property type="match status" value="1"/>
</dbReference>
<keyword evidence="2" id="KW-1185">Reference proteome</keyword>
<accession>I0KDK0</accession>
<dbReference type="HOGENOM" id="CLU_148715_1_0_10"/>
<evidence type="ECO:0008006" key="3">
    <source>
        <dbReference type="Google" id="ProtNLM"/>
    </source>
</evidence>
<dbReference type="InterPro" id="IPR032710">
    <property type="entry name" value="NTF2-like_dom_sf"/>
</dbReference>
<dbReference type="SUPFAM" id="SSF54427">
    <property type="entry name" value="NTF2-like"/>
    <property type="match status" value="1"/>
</dbReference>
<protein>
    <recommendedName>
        <fullName evidence="3">SnoaL-like domain-containing protein</fullName>
    </recommendedName>
</protein>
<sequence length="107" mass="11526">MKLPDNIEGLVKAQNDLDSTAFAAHFTTAATVSDEGSSYAGSAEIKQWIEGATQKYRMQLKPLDFEQTGSTAELTVEVSGTFPGSPAVLHYHLELDGPLIRSLRISG</sequence>
<dbReference type="AlphaFoldDB" id="I0KDK0"/>
<dbReference type="STRING" id="1166018.FAES_4203"/>
<dbReference type="PATRIC" id="fig|1166018.3.peg.1158"/>
<evidence type="ECO:0000313" key="2">
    <source>
        <dbReference type="Proteomes" id="UP000011058"/>
    </source>
</evidence>